<dbReference type="OrthoDB" id="3256964at2"/>
<evidence type="ECO:0000313" key="3">
    <source>
        <dbReference type="Proteomes" id="UP000321723"/>
    </source>
</evidence>
<organism evidence="1 3">
    <name type="scientific">Cellulomonas hominis</name>
    <dbReference type="NCBI Taxonomy" id="156981"/>
    <lineage>
        <taxon>Bacteria</taxon>
        <taxon>Bacillati</taxon>
        <taxon>Actinomycetota</taxon>
        <taxon>Actinomycetes</taxon>
        <taxon>Micrococcales</taxon>
        <taxon>Cellulomonadaceae</taxon>
        <taxon>Cellulomonas</taxon>
    </lineage>
</organism>
<evidence type="ECO:0000313" key="4">
    <source>
        <dbReference type="Proteomes" id="UP000564629"/>
    </source>
</evidence>
<protein>
    <recommendedName>
        <fullName evidence="5">YbjN domain-containing protein</fullName>
    </recommendedName>
</protein>
<dbReference type="EMBL" id="JACHDN010000001">
    <property type="protein sequence ID" value="MBB5474385.1"/>
    <property type="molecule type" value="Genomic_DNA"/>
</dbReference>
<reference evidence="1 3" key="1">
    <citation type="submission" date="2019-07" db="EMBL/GenBank/DDBJ databases">
        <title>Whole genome shotgun sequence of Cellulomonas hominis NBRC 16055.</title>
        <authorList>
            <person name="Hosoyama A."/>
            <person name="Uohara A."/>
            <person name="Ohji S."/>
            <person name="Ichikawa N."/>
        </authorList>
    </citation>
    <scope>NUCLEOTIDE SEQUENCE [LARGE SCALE GENOMIC DNA]</scope>
    <source>
        <strain evidence="1 3">NBRC 16055</strain>
    </source>
</reference>
<sequence length="169" mass="19252">MTEPRTPGWLSRVLATRSAAATPERRVPLQARPTPLTRDRVASALSSRGYHYRVDEDGDLTGVWNDSRFWFLLLGEQHEILQVRGRWHRQLPVDSRRAVTLALNDWNRERIWPKLYLREEEGQIAVYSEVSTDLEHGVTAEQLDQLISCGLGTGVQSFASFDTLLPPTV</sequence>
<dbReference type="Pfam" id="PF10722">
    <property type="entry name" value="YbjN"/>
    <property type="match status" value="1"/>
</dbReference>
<dbReference type="EMBL" id="BJVQ01000005">
    <property type="protein sequence ID" value="GEL45528.1"/>
    <property type="molecule type" value="Genomic_DNA"/>
</dbReference>
<comment type="caution">
    <text evidence="1">The sequence shown here is derived from an EMBL/GenBank/DDBJ whole genome shotgun (WGS) entry which is preliminary data.</text>
</comment>
<gene>
    <name evidence="1" type="ORF">CHO01_06440</name>
    <name evidence="2" type="ORF">HNR08_003121</name>
</gene>
<dbReference type="CDD" id="cd17511">
    <property type="entry name" value="YbjN_AmyR-like"/>
    <property type="match status" value="1"/>
</dbReference>
<evidence type="ECO:0008006" key="5">
    <source>
        <dbReference type="Google" id="ProtNLM"/>
    </source>
</evidence>
<name>A0A511FCI2_9CELL</name>
<reference evidence="2 4" key="2">
    <citation type="submission" date="2020-08" db="EMBL/GenBank/DDBJ databases">
        <title>Sequencing the genomes of 1000 actinobacteria strains.</title>
        <authorList>
            <person name="Klenk H.-P."/>
        </authorList>
    </citation>
    <scope>NUCLEOTIDE SEQUENCE [LARGE SCALE GENOMIC DNA]</scope>
    <source>
        <strain evidence="2 4">DSM 9581</strain>
    </source>
</reference>
<dbReference type="InterPro" id="IPR019660">
    <property type="entry name" value="Put_sensory_transdc_reg_YbjN"/>
</dbReference>
<dbReference type="RefSeq" id="WP_146833491.1">
    <property type="nucleotide sequence ID" value="NZ_BJVQ01000005.1"/>
</dbReference>
<dbReference type="Proteomes" id="UP000564629">
    <property type="component" value="Unassembled WGS sequence"/>
</dbReference>
<accession>A0A511FCI2</accession>
<evidence type="ECO:0000313" key="2">
    <source>
        <dbReference type="EMBL" id="MBB5474385.1"/>
    </source>
</evidence>
<keyword evidence="3" id="KW-1185">Reference proteome</keyword>
<dbReference type="Proteomes" id="UP000321723">
    <property type="component" value="Unassembled WGS sequence"/>
</dbReference>
<dbReference type="AlphaFoldDB" id="A0A511FCI2"/>
<proteinExistence type="predicted"/>
<evidence type="ECO:0000313" key="1">
    <source>
        <dbReference type="EMBL" id="GEL45528.1"/>
    </source>
</evidence>